<dbReference type="InterPro" id="IPR036388">
    <property type="entry name" value="WH-like_DNA-bd_sf"/>
</dbReference>
<feature type="DNA-binding region" description="OmpR/PhoB-type" evidence="2">
    <location>
        <begin position="1"/>
        <end position="96"/>
    </location>
</feature>
<feature type="domain" description="OmpR/PhoB-type" evidence="4">
    <location>
        <begin position="1"/>
        <end position="96"/>
    </location>
</feature>
<evidence type="ECO:0000259" key="4">
    <source>
        <dbReference type="PROSITE" id="PS51755"/>
    </source>
</evidence>
<dbReference type="EMBL" id="CP045503">
    <property type="protein sequence ID" value="QPG56138.1"/>
    <property type="molecule type" value="Genomic_DNA"/>
</dbReference>
<keyword evidence="3" id="KW-0472">Membrane</keyword>
<organism evidence="5 6">
    <name type="scientific">Shewanella eurypsychrophilus</name>
    <dbReference type="NCBI Taxonomy" id="2593656"/>
    <lineage>
        <taxon>Bacteria</taxon>
        <taxon>Pseudomonadati</taxon>
        <taxon>Pseudomonadota</taxon>
        <taxon>Gammaproteobacteria</taxon>
        <taxon>Alteromonadales</taxon>
        <taxon>Shewanellaceae</taxon>
        <taxon>Shewanella</taxon>
    </lineage>
</organism>
<dbReference type="Proteomes" id="UP000316416">
    <property type="component" value="Chromosome"/>
</dbReference>
<dbReference type="PROSITE" id="PS51755">
    <property type="entry name" value="OMPR_PHOB"/>
    <property type="match status" value="1"/>
</dbReference>
<reference evidence="5" key="1">
    <citation type="submission" date="2021-07" db="EMBL/GenBank/DDBJ databases">
        <title>Shewanella sp. YLB-07 whole genome sequence.</title>
        <authorList>
            <person name="Yu L."/>
        </authorList>
    </citation>
    <scope>NUCLEOTIDE SEQUENCE</scope>
    <source>
        <strain evidence="5">YLB-08</strain>
    </source>
</reference>
<accession>A0ABX6V2Q1</accession>
<dbReference type="Gene3D" id="1.10.10.10">
    <property type="entry name" value="Winged helix-like DNA-binding domain superfamily/Winged helix DNA-binding domain"/>
    <property type="match status" value="1"/>
</dbReference>
<evidence type="ECO:0000256" key="2">
    <source>
        <dbReference type="PROSITE-ProRule" id="PRU01091"/>
    </source>
</evidence>
<evidence type="ECO:0000313" key="6">
    <source>
        <dbReference type="Proteomes" id="UP000316416"/>
    </source>
</evidence>
<keyword evidence="1 2" id="KW-0238">DNA-binding</keyword>
<evidence type="ECO:0000256" key="1">
    <source>
        <dbReference type="ARBA" id="ARBA00023125"/>
    </source>
</evidence>
<dbReference type="InterPro" id="IPR016032">
    <property type="entry name" value="Sig_transdc_resp-reg_C-effctor"/>
</dbReference>
<dbReference type="InterPro" id="IPR001867">
    <property type="entry name" value="OmpR/PhoB-type_DNA-bd"/>
</dbReference>
<keyword evidence="3" id="KW-0812">Transmembrane</keyword>
<dbReference type="RefSeq" id="WP_142873102.1">
    <property type="nucleotide sequence ID" value="NZ_CP045503.2"/>
</dbReference>
<dbReference type="SUPFAM" id="SSF46894">
    <property type="entry name" value="C-terminal effector domain of the bipartite response regulators"/>
    <property type="match status" value="1"/>
</dbReference>
<dbReference type="CDD" id="cd00383">
    <property type="entry name" value="trans_reg_C"/>
    <property type="match status" value="1"/>
</dbReference>
<evidence type="ECO:0000313" key="5">
    <source>
        <dbReference type="EMBL" id="QPG56138.1"/>
    </source>
</evidence>
<proteinExistence type="predicted"/>
<feature type="transmembrane region" description="Helical" evidence="3">
    <location>
        <begin position="109"/>
        <end position="128"/>
    </location>
</feature>
<gene>
    <name evidence="5" type="ORF">FM038_000880</name>
</gene>
<dbReference type="Pfam" id="PF00486">
    <property type="entry name" value="Trans_reg_C"/>
    <property type="match status" value="1"/>
</dbReference>
<dbReference type="SMART" id="SM00862">
    <property type="entry name" value="Trans_reg_C"/>
    <property type="match status" value="1"/>
</dbReference>
<keyword evidence="6" id="KW-1185">Reference proteome</keyword>
<protein>
    <submittedName>
        <fullName evidence="5">Helix-turn-helix domain-containing protein</fullName>
    </submittedName>
</protein>
<keyword evidence="3" id="KW-1133">Transmembrane helix</keyword>
<sequence>MQITQQLKLDVAKQLLILEDSTEIELSYAEAAVLKLLVTSHNTLVSKEQLIQVGWPERVVAQSSLQQCISLLRRKLAHESDIELKTVPRHGYVLHLPSIATSRNHKKPIMLAIAACVFIAHIIGIAWWSPWVEAISDTVAPYQQQQQSISLDNLHGHIEVFTSNTETRQPTQQQLTQRFNQQVIDEKQWQPPFKTFHSFASISSTADSFAICPNYANGQCPGKQLINITGAPNNGAELALSDFLSTKIRMEQKTYNKLLLPDLVEYSGELQEDVYHGDLYFGAKDSLLVRSDFRISLVNLGDDKGLIYFAACITDENCHTSPMKYTIRGEYTQSTHHWQNTEIQQFDVVITKTELASPHSLSETAKKLYLKLRKQHLTQSELRFYRLYQDDGTAVWLVPMGEHKMVWMQKLTLFL</sequence>
<name>A0ABX6V2Q1_9GAMM</name>
<evidence type="ECO:0000256" key="3">
    <source>
        <dbReference type="SAM" id="Phobius"/>
    </source>
</evidence>